<reference evidence="2 3" key="1">
    <citation type="submission" date="2020-04" db="EMBL/GenBank/DDBJ databases">
        <title>Molecular characterization of pseudomonads from Agaricus bisporus reveal novel blotch 2 pathogens in Western Europe.</title>
        <authorList>
            <person name="Taparia T."/>
            <person name="Krijger M."/>
            <person name="Haynes E."/>
            <person name="Elpinstone J.G."/>
            <person name="Noble R."/>
            <person name="Van Der Wolf J."/>
        </authorList>
    </citation>
    <scope>NUCLEOTIDE SEQUENCE [LARGE SCALE GENOMIC DNA]</scope>
    <source>
        <strain evidence="2 3">IPO3738</strain>
    </source>
</reference>
<name>A0A7Y7Y1V3_9PSED</name>
<evidence type="ECO:0000313" key="2">
    <source>
        <dbReference type="EMBL" id="NWC16427.1"/>
    </source>
</evidence>
<dbReference type="Proteomes" id="UP000517547">
    <property type="component" value="Unassembled WGS sequence"/>
</dbReference>
<feature type="region of interest" description="Disordered" evidence="1">
    <location>
        <begin position="1"/>
        <end position="30"/>
    </location>
</feature>
<evidence type="ECO:0000313" key="3">
    <source>
        <dbReference type="Proteomes" id="UP000517547"/>
    </source>
</evidence>
<feature type="compositionally biased region" description="Low complexity" evidence="1">
    <location>
        <begin position="477"/>
        <end position="510"/>
    </location>
</feature>
<feature type="compositionally biased region" description="Pro residues" evidence="1">
    <location>
        <begin position="127"/>
        <end position="140"/>
    </location>
</feature>
<evidence type="ECO:0000256" key="1">
    <source>
        <dbReference type="SAM" id="MobiDB-lite"/>
    </source>
</evidence>
<feature type="region of interest" description="Disordered" evidence="1">
    <location>
        <begin position="446"/>
        <end position="510"/>
    </location>
</feature>
<accession>A0A7Y7Y1V3</accession>
<feature type="region of interest" description="Disordered" evidence="1">
    <location>
        <begin position="116"/>
        <end position="148"/>
    </location>
</feature>
<dbReference type="AlphaFoldDB" id="A0A7Y7Y1V3"/>
<dbReference type="EMBL" id="JACAQE010000007">
    <property type="protein sequence ID" value="NWC16427.1"/>
    <property type="molecule type" value="Genomic_DNA"/>
</dbReference>
<organism evidence="2 3">
    <name type="scientific">Pseudomonas gingeri</name>
    <dbReference type="NCBI Taxonomy" id="117681"/>
    <lineage>
        <taxon>Bacteria</taxon>
        <taxon>Pseudomonadati</taxon>
        <taxon>Pseudomonadota</taxon>
        <taxon>Gammaproteobacteria</taxon>
        <taxon>Pseudomonadales</taxon>
        <taxon>Pseudomonadaceae</taxon>
        <taxon>Pseudomonas</taxon>
    </lineage>
</organism>
<dbReference type="RefSeq" id="WP_177116418.1">
    <property type="nucleotide sequence ID" value="NZ_JACAQE010000007.1"/>
</dbReference>
<proteinExistence type="predicted"/>
<gene>
    <name evidence="2" type="ORF">HX845_22410</name>
</gene>
<sequence length="656" mass="71920">MRVNRPDHPALAVGQAHSQPPRAPAGTPAAADIQLTSLPAQPVAGTSRSLDNYRVAATAALPPPDPQGLRIARKRHYVDLDEGGTVMVAYDAQLETYRARRVDELLPSGPPLYRTGHGGTWGTHPVPASPAQPAISPPPPKRPRPAEEPAPAVVVAKFNYTLRSRYTLLAGPDGQGYYRLRDNDAARHPGAAERVFAFSKDDDHWALVDPPTGRMDASGQSLAPDKLPAWTDRDIWEHYGLHGNAIDRFRADAAALGTPPQWARPSQEGSTRQQLIRALKWAHPDQTAEERGELLRRYNLLPSMLPRLQQALQENGAIPEWAESHKRQSMAETHPRRFDLLEQEVMPQIRKVRNFEPHTLEADFDAYYTGPFLEAFLLRLGYRKNIHGCLYRTDIPAMFRSEDRTPFELARDGCMLAREHHATGSTTKKALSATFSLSDARNYSVGGGPGAGQLRYNTQTNKYPGKRPESESDSDSEASSQGRSSDTSSAASGSTGQSAGTASSGSGAALSLDSERGYTTYRHRQTTSFTYMIDTREIEVVPGQENRLFNRDSRDRHFFPYDDIEGHISVSPRGIAAGRIWLVNSSLTRAASVRAIHAAAGQSAADIESATWSGTDNSAVYDQLIDQVAESGGTVLNWPADGKIFADDVIWPVPKN</sequence>
<comment type="caution">
    <text evidence="2">The sequence shown here is derived from an EMBL/GenBank/DDBJ whole genome shotgun (WGS) entry which is preliminary data.</text>
</comment>
<protein>
    <submittedName>
        <fullName evidence="2">Uncharacterized protein</fullName>
    </submittedName>
</protein>